<evidence type="ECO:0000313" key="1">
    <source>
        <dbReference type="EMBL" id="WCT13477.1"/>
    </source>
</evidence>
<organism evidence="1 2">
    <name type="scientific">Mucilaginibacter jinjuensis</name>
    <dbReference type="NCBI Taxonomy" id="1176721"/>
    <lineage>
        <taxon>Bacteria</taxon>
        <taxon>Pseudomonadati</taxon>
        <taxon>Bacteroidota</taxon>
        <taxon>Sphingobacteriia</taxon>
        <taxon>Sphingobacteriales</taxon>
        <taxon>Sphingobacteriaceae</taxon>
        <taxon>Mucilaginibacter</taxon>
    </lineage>
</organism>
<evidence type="ECO:0000313" key="2">
    <source>
        <dbReference type="Proteomes" id="UP001216139"/>
    </source>
</evidence>
<name>A0ABY7TE77_9SPHI</name>
<protein>
    <submittedName>
        <fullName evidence="1">Uncharacterized protein</fullName>
    </submittedName>
</protein>
<proteinExistence type="predicted"/>
<dbReference type="Proteomes" id="UP001216139">
    <property type="component" value="Chromosome"/>
</dbReference>
<sequence length="74" mass="8809">METKGKRSFIAVQALEIKELLHKIRLSKRDEQKMYRNKLRKDYKFYICEFTTSNNGFTPDDFDNLVNAGIIYLT</sequence>
<dbReference type="RefSeq" id="WP_273631771.1">
    <property type="nucleotide sequence ID" value="NZ_CP117167.1"/>
</dbReference>
<reference evidence="1 2" key="1">
    <citation type="submission" date="2023-02" db="EMBL/GenBank/DDBJ databases">
        <title>Genome sequence of Mucilaginibacter jinjuensis strain KACC 16571.</title>
        <authorList>
            <person name="Kim S."/>
            <person name="Heo J."/>
            <person name="Kwon S.-W."/>
        </authorList>
    </citation>
    <scope>NUCLEOTIDE SEQUENCE [LARGE SCALE GENOMIC DNA]</scope>
    <source>
        <strain evidence="1 2">KACC 16571</strain>
    </source>
</reference>
<gene>
    <name evidence="1" type="ORF">PQO05_05955</name>
</gene>
<keyword evidence="2" id="KW-1185">Reference proteome</keyword>
<dbReference type="EMBL" id="CP117167">
    <property type="protein sequence ID" value="WCT13477.1"/>
    <property type="molecule type" value="Genomic_DNA"/>
</dbReference>
<accession>A0ABY7TE77</accession>